<dbReference type="SMART" id="SM00271">
    <property type="entry name" value="DnaJ"/>
    <property type="match status" value="1"/>
</dbReference>
<dbReference type="InterPro" id="IPR001623">
    <property type="entry name" value="DnaJ_domain"/>
</dbReference>
<sequence>MVIPKPSSSTSPISPHLRILHGCCCIALPLLSELPSRASEPSPSPSSPRRLCLRASAAAAAPSAAAGGTLYDVLGIGAAATGREIKAAYRRLARERHPDVVRGASADEFIRIHAAYATLSDPDQRARYDRSTSLSSVTAAAAAAAVAPPRGDRRPFSSSSSSSSSSYAAPSFARSGRRTWETDQCW</sequence>
<evidence type="ECO:0000256" key="1">
    <source>
        <dbReference type="SAM" id="MobiDB-lite"/>
    </source>
</evidence>
<dbReference type="InterPro" id="IPR018253">
    <property type="entry name" value="DnaJ_domain_CS"/>
</dbReference>
<dbReference type="AlphaFoldDB" id="A0A6V7NT04"/>
<dbReference type="GO" id="GO:0005783">
    <property type="term" value="C:endoplasmic reticulum"/>
    <property type="evidence" value="ECO:0007669"/>
    <property type="project" value="UniProtKB-ARBA"/>
</dbReference>
<reference evidence="3" key="1">
    <citation type="submission" date="2020-07" db="EMBL/GenBank/DDBJ databases">
        <authorList>
            <person name="Lin J."/>
        </authorList>
    </citation>
    <scope>NUCLEOTIDE SEQUENCE</scope>
</reference>
<dbReference type="PROSITE" id="PS00636">
    <property type="entry name" value="DNAJ_1"/>
    <property type="match status" value="1"/>
</dbReference>
<dbReference type="Gene3D" id="1.10.287.110">
    <property type="entry name" value="DnaJ domain"/>
    <property type="match status" value="1"/>
</dbReference>
<dbReference type="InterPro" id="IPR052276">
    <property type="entry name" value="Diphthamide-biosynth_chaperone"/>
</dbReference>
<dbReference type="Pfam" id="PF00226">
    <property type="entry name" value="DnaJ"/>
    <property type="match status" value="1"/>
</dbReference>
<dbReference type="InterPro" id="IPR036869">
    <property type="entry name" value="J_dom_sf"/>
</dbReference>
<organism evidence="3">
    <name type="scientific">Ananas comosus var. bracteatus</name>
    <name type="common">red pineapple</name>
    <dbReference type="NCBI Taxonomy" id="296719"/>
    <lineage>
        <taxon>Eukaryota</taxon>
        <taxon>Viridiplantae</taxon>
        <taxon>Streptophyta</taxon>
        <taxon>Embryophyta</taxon>
        <taxon>Tracheophyta</taxon>
        <taxon>Spermatophyta</taxon>
        <taxon>Magnoliopsida</taxon>
        <taxon>Liliopsida</taxon>
        <taxon>Poales</taxon>
        <taxon>Bromeliaceae</taxon>
        <taxon>Bromelioideae</taxon>
        <taxon>Ananas</taxon>
    </lineage>
</organism>
<protein>
    <recommendedName>
        <fullName evidence="2">J domain-containing protein</fullName>
    </recommendedName>
</protein>
<evidence type="ECO:0000259" key="2">
    <source>
        <dbReference type="PROSITE" id="PS50076"/>
    </source>
</evidence>
<feature type="region of interest" description="Disordered" evidence="1">
    <location>
        <begin position="141"/>
        <end position="186"/>
    </location>
</feature>
<gene>
    <name evidence="3" type="ORF">CB5_LOCUS4657</name>
</gene>
<dbReference type="PANTHER" id="PTHR44240">
    <property type="entry name" value="DNAJ DOMAIN (PROKARYOTIC HEAT SHOCK PROTEIN)-RELATED"/>
    <property type="match status" value="1"/>
</dbReference>
<accession>A0A6V7NT04</accession>
<evidence type="ECO:0000313" key="3">
    <source>
        <dbReference type="EMBL" id="CAD1821446.1"/>
    </source>
</evidence>
<name>A0A6V7NT04_ANACO</name>
<dbReference type="PROSITE" id="PS50076">
    <property type="entry name" value="DNAJ_2"/>
    <property type="match status" value="1"/>
</dbReference>
<dbReference type="EMBL" id="LR862141">
    <property type="protein sequence ID" value="CAD1821446.1"/>
    <property type="molecule type" value="Genomic_DNA"/>
</dbReference>
<dbReference type="SUPFAM" id="SSF46565">
    <property type="entry name" value="Chaperone J-domain"/>
    <property type="match status" value="1"/>
</dbReference>
<dbReference type="PRINTS" id="PR00625">
    <property type="entry name" value="JDOMAIN"/>
</dbReference>
<feature type="domain" description="J" evidence="2">
    <location>
        <begin position="69"/>
        <end position="132"/>
    </location>
</feature>
<dbReference type="PANTHER" id="PTHR44240:SF10">
    <property type="entry name" value="J DOMAIN-CONTAINING PROTEIN"/>
    <property type="match status" value="1"/>
</dbReference>
<dbReference type="CDD" id="cd06257">
    <property type="entry name" value="DnaJ"/>
    <property type="match status" value="1"/>
</dbReference>
<proteinExistence type="predicted"/>
<feature type="compositionally biased region" description="Low complexity" evidence="1">
    <location>
        <begin position="157"/>
        <end position="166"/>
    </location>
</feature>